<dbReference type="GO" id="GO:0016747">
    <property type="term" value="F:acyltransferase activity, transferring groups other than amino-acyl groups"/>
    <property type="evidence" value="ECO:0007669"/>
    <property type="project" value="InterPro"/>
</dbReference>
<evidence type="ECO:0000259" key="3">
    <source>
        <dbReference type="Pfam" id="PF02797"/>
    </source>
</evidence>
<dbReference type="Pfam" id="PF02797">
    <property type="entry name" value="Chal_sti_synt_C"/>
    <property type="match status" value="1"/>
</dbReference>
<dbReference type="GO" id="GO:0030639">
    <property type="term" value="P:polyketide biosynthetic process"/>
    <property type="evidence" value="ECO:0007669"/>
    <property type="project" value="TreeGrafter"/>
</dbReference>
<dbReference type="RefSeq" id="WP_140797053.1">
    <property type="nucleotide sequence ID" value="NZ_CP017173.1"/>
</dbReference>
<dbReference type="Proteomes" id="UP000320179">
    <property type="component" value="Chromosome"/>
</dbReference>
<organism evidence="4 5">
    <name type="scientific">Myxococcus xanthus</name>
    <dbReference type="NCBI Taxonomy" id="34"/>
    <lineage>
        <taxon>Bacteria</taxon>
        <taxon>Pseudomonadati</taxon>
        <taxon>Myxococcota</taxon>
        <taxon>Myxococcia</taxon>
        <taxon>Myxococcales</taxon>
        <taxon>Cystobacterineae</taxon>
        <taxon>Myxococcaceae</taxon>
        <taxon>Myxococcus</taxon>
    </lineage>
</organism>
<proteinExistence type="inferred from homology"/>
<dbReference type="SUPFAM" id="SSF53901">
    <property type="entry name" value="Thiolase-like"/>
    <property type="match status" value="1"/>
</dbReference>
<keyword evidence="2" id="KW-0808">Transferase</keyword>
<dbReference type="InterPro" id="IPR012328">
    <property type="entry name" value="Chalcone/stilbene_synt_C"/>
</dbReference>
<evidence type="ECO:0000256" key="1">
    <source>
        <dbReference type="ARBA" id="ARBA00005531"/>
    </source>
</evidence>
<dbReference type="InterPro" id="IPR016039">
    <property type="entry name" value="Thiolase-like"/>
</dbReference>
<accession>A0AAE6FVN7</accession>
<evidence type="ECO:0000256" key="2">
    <source>
        <dbReference type="ARBA" id="ARBA00022679"/>
    </source>
</evidence>
<dbReference type="PANTHER" id="PTHR11877">
    <property type="entry name" value="HYDROXYMETHYLGLUTARYL-COA SYNTHASE"/>
    <property type="match status" value="1"/>
</dbReference>
<dbReference type="EMBL" id="CP017174">
    <property type="protein sequence ID" value="QDE65944.1"/>
    <property type="molecule type" value="Genomic_DNA"/>
</dbReference>
<dbReference type="InterPro" id="IPR011141">
    <property type="entry name" value="Polyketide_synthase_type-III"/>
</dbReference>
<feature type="domain" description="Chalcone/stilbene synthase C-terminal" evidence="3">
    <location>
        <begin position="32"/>
        <end position="153"/>
    </location>
</feature>
<gene>
    <name evidence="4" type="ORF">BHS09_02395</name>
</gene>
<protein>
    <recommendedName>
        <fullName evidence="3">Chalcone/stilbene synthase C-terminal domain-containing protein</fullName>
    </recommendedName>
</protein>
<sequence length="154" mass="16907">MLLTNAPPGTGPQFLHGHTETLYAHTEQMGWAILNDGFRMFLSPEVPSLLKGAARGFVERLLEPLGLQRQDIRHWVIHPGGPKIVKGVGRALDLKEQDRAPALEVLRTHGNCSSGTVLLVLQHVMNEVRPQPGEYGVMLGFGPGLTLEGMVLRF</sequence>
<name>A0AAE6FVN7_MYXXA</name>
<comment type="similarity">
    <text evidence="1">Belongs to the thiolase-like superfamily. Chalcone/stilbene synthases family.</text>
</comment>
<reference evidence="4 5" key="1">
    <citation type="journal article" date="2019" name="Science">
        <title>Social genes are selection hotspots in kin groups of a soil microbe.</title>
        <authorList>
            <person name="Wielgoss S."/>
            <person name="Wolfensberger R."/>
            <person name="Sun L."/>
            <person name="Fiegna F."/>
            <person name="Velicer G.J."/>
        </authorList>
    </citation>
    <scope>NUCLEOTIDE SEQUENCE [LARGE SCALE GENOMIC DNA]</scope>
    <source>
        <strain evidence="4 5">MC3.5.9c15</strain>
    </source>
</reference>
<dbReference type="PANTHER" id="PTHR11877:SF46">
    <property type="entry name" value="TYPE III POLYKETIDE SYNTHASE A"/>
    <property type="match status" value="1"/>
</dbReference>
<evidence type="ECO:0000313" key="4">
    <source>
        <dbReference type="EMBL" id="QDE65944.1"/>
    </source>
</evidence>
<dbReference type="Gene3D" id="3.40.47.10">
    <property type="match status" value="1"/>
</dbReference>
<evidence type="ECO:0000313" key="5">
    <source>
        <dbReference type="Proteomes" id="UP000320179"/>
    </source>
</evidence>
<dbReference type="AlphaFoldDB" id="A0AAE6FVN7"/>